<keyword evidence="3" id="KW-1003">Cell membrane</keyword>
<gene>
    <name evidence="15" type="ORF">MED297_06344</name>
</gene>
<sequence>MNVLGYLQKLGKALMLPIAVLPVAALLLRLGQPDLLGIPFMAEAGNAIFSNLPLLFAMGIAVGLSKDGAGAAALAGAVGYFVLTAAAGTINPDINMSFFGGIIAGIVAGHSYNRFHATQLPQYLGFFSGKRLVPIMTGLIILVVAWVAGYVWPFIQNGIDAFGHGIAESGSVGHFLYGTLNRGLIPFGLHHVLNSYFWFGLGDFTNAAGDLVTGDLNRFFAGDPTAGVFMAGFFPVMMFGLPGAALAMYLTAKPEKRNQVGGVLFSVALTSFLTGITEPLEFMFMFMAPLLYVVHAVLTGLSLVLANAFNMMAGFGFSAGLFDMVLNWGLATNPVALVILGLVYFAAYFGIFYTLIRVLNLKTPGREDDDAVVAAKGSSQPETASGATGKTALAQSYAQHLGGWDNLTKIDACITRLRLTLKDTSVIDEAAIKALGAAAVVRIGSNNIQVVIGPEAEIIADEMKVLSPAV</sequence>
<dbReference type="InterPro" id="IPR010974">
    <property type="entry name" value="PTS_IIBC_nag"/>
</dbReference>
<dbReference type="GO" id="GO:0016301">
    <property type="term" value="F:kinase activity"/>
    <property type="evidence" value="ECO:0007669"/>
    <property type="project" value="UniProtKB-KW"/>
</dbReference>
<dbReference type="InterPro" id="IPR018113">
    <property type="entry name" value="PTrfase_EIIB_Cys"/>
</dbReference>
<dbReference type="NCBIfam" id="TIGR00826">
    <property type="entry name" value="EIIB_glc"/>
    <property type="match status" value="1"/>
</dbReference>
<dbReference type="GO" id="GO:0015572">
    <property type="term" value="F:N-acetylglucosamine transmembrane transporter activity"/>
    <property type="evidence" value="ECO:0007669"/>
    <property type="project" value="InterPro"/>
</dbReference>
<evidence type="ECO:0000256" key="4">
    <source>
        <dbReference type="ARBA" id="ARBA00022597"/>
    </source>
</evidence>
<keyword evidence="16" id="KW-1185">Reference proteome</keyword>
<feature type="transmembrane region" description="Helical" evidence="12">
    <location>
        <begin position="96"/>
        <end position="112"/>
    </location>
</feature>
<evidence type="ECO:0000256" key="1">
    <source>
        <dbReference type="ARBA" id="ARBA00004651"/>
    </source>
</evidence>
<dbReference type="PROSITE" id="PS01035">
    <property type="entry name" value="PTS_EIIB_TYPE_1_CYS"/>
    <property type="match status" value="1"/>
</dbReference>
<evidence type="ECO:0000256" key="2">
    <source>
        <dbReference type="ARBA" id="ARBA00022448"/>
    </source>
</evidence>
<keyword evidence="7 12" id="KW-0812">Transmembrane</keyword>
<evidence type="ECO:0000256" key="11">
    <source>
        <dbReference type="PROSITE-ProRule" id="PRU00421"/>
    </source>
</evidence>
<dbReference type="CDD" id="cd00212">
    <property type="entry name" value="PTS_IIB_glc"/>
    <property type="match status" value="1"/>
</dbReference>
<dbReference type="GO" id="GO:0015764">
    <property type="term" value="P:N-acetylglucosamine transport"/>
    <property type="evidence" value="ECO:0007669"/>
    <property type="project" value="TreeGrafter"/>
</dbReference>
<dbReference type="InterPro" id="IPR036878">
    <property type="entry name" value="Glu_permease_IIB"/>
</dbReference>
<comment type="caution">
    <text evidence="15">The sequence shown here is derived from an EMBL/GenBank/DDBJ whole genome shotgun (WGS) entry which is preliminary data.</text>
</comment>
<dbReference type="InterPro" id="IPR001996">
    <property type="entry name" value="PTS_IIB_1"/>
</dbReference>
<evidence type="ECO:0000313" key="15">
    <source>
        <dbReference type="EMBL" id="EAR09947.1"/>
    </source>
</evidence>
<evidence type="ECO:0000256" key="9">
    <source>
        <dbReference type="ARBA" id="ARBA00022989"/>
    </source>
</evidence>
<evidence type="ECO:0000256" key="12">
    <source>
        <dbReference type="SAM" id="Phobius"/>
    </source>
</evidence>
<accession>A4BDK3</accession>
<dbReference type="GO" id="GO:0008982">
    <property type="term" value="F:protein-N(PI)-phosphohistidine-sugar phosphotransferase activity"/>
    <property type="evidence" value="ECO:0007669"/>
    <property type="project" value="InterPro"/>
</dbReference>
<keyword evidence="6" id="KW-0598">Phosphotransferase system</keyword>
<evidence type="ECO:0000256" key="6">
    <source>
        <dbReference type="ARBA" id="ARBA00022683"/>
    </source>
</evidence>
<dbReference type="SUPFAM" id="SSF55604">
    <property type="entry name" value="Glucose permease domain IIB"/>
    <property type="match status" value="1"/>
</dbReference>
<dbReference type="AlphaFoldDB" id="A4BDK3"/>
<dbReference type="GO" id="GO:0019866">
    <property type="term" value="C:organelle inner membrane"/>
    <property type="evidence" value="ECO:0007669"/>
    <property type="project" value="InterPro"/>
</dbReference>
<comment type="subcellular location">
    <subcellularLocation>
        <location evidence="1">Cell membrane</location>
        <topology evidence="1">Multi-pass membrane protein</topology>
    </subcellularLocation>
</comment>
<feature type="transmembrane region" description="Helical" evidence="12">
    <location>
        <begin position="44"/>
        <end position="64"/>
    </location>
</feature>
<feature type="active site" description="Phosphocysteine intermediate; for EIIB activity" evidence="11">
    <location>
        <position position="413"/>
    </location>
</feature>
<dbReference type="STRING" id="314283.MED297_06344"/>
<dbReference type="InterPro" id="IPR050429">
    <property type="entry name" value="PTS_Glucose_EIICBA"/>
</dbReference>
<keyword evidence="4" id="KW-0762">Sugar transport</keyword>
<protein>
    <submittedName>
        <fullName evidence="15">PTS system, N-acetylglucosamine-specific IIABC component</fullName>
    </submittedName>
</protein>
<keyword evidence="8" id="KW-0418">Kinase</keyword>
<feature type="domain" description="PTS EIIB type-1" evidence="13">
    <location>
        <begin position="391"/>
        <end position="470"/>
    </location>
</feature>
<evidence type="ECO:0000256" key="7">
    <source>
        <dbReference type="ARBA" id="ARBA00022692"/>
    </source>
</evidence>
<keyword evidence="9 12" id="KW-1133">Transmembrane helix</keyword>
<dbReference type="Gene3D" id="3.30.1360.60">
    <property type="entry name" value="Glucose permease domain IIB"/>
    <property type="match status" value="1"/>
</dbReference>
<dbReference type="GO" id="GO:0009401">
    <property type="term" value="P:phosphoenolpyruvate-dependent sugar phosphotransferase system"/>
    <property type="evidence" value="ECO:0007669"/>
    <property type="project" value="UniProtKB-KW"/>
</dbReference>
<feature type="domain" description="PTS EIIC type-1" evidence="14">
    <location>
        <begin position="1"/>
        <end position="368"/>
    </location>
</feature>
<dbReference type="Pfam" id="PF00367">
    <property type="entry name" value="PTS_EIIB"/>
    <property type="match status" value="1"/>
</dbReference>
<dbReference type="GO" id="GO:0005886">
    <property type="term" value="C:plasma membrane"/>
    <property type="evidence" value="ECO:0007669"/>
    <property type="project" value="UniProtKB-SubCell"/>
</dbReference>
<name>A4BDK3_9GAMM</name>
<evidence type="ECO:0000256" key="5">
    <source>
        <dbReference type="ARBA" id="ARBA00022679"/>
    </source>
</evidence>
<feature type="transmembrane region" description="Helical" evidence="12">
    <location>
        <begin position="336"/>
        <end position="356"/>
    </location>
</feature>
<dbReference type="Pfam" id="PF02378">
    <property type="entry name" value="PTS_EIIC"/>
    <property type="match status" value="1"/>
</dbReference>
<feature type="transmembrane region" description="Helical" evidence="12">
    <location>
        <begin position="132"/>
        <end position="152"/>
    </location>
</feature>
<dbReference type="InterPro" id="IPR013013">
    <property type="entry name" value="PTS_EIIC_1"/>
</dbReference>
<evidence type="ECO:0000259" key="14">
    <source>
        <dbReference type="PROSITE" id="PS51103"/>
    </source>
</evidence>
<dbReference type="PANTHER" id="PTHR30009">
    <property type="entry name" value="CYTOCHROME C-TYPE SYNTHESIS PROTEIN AND PTS TRANSMEMBRANE COMPONENT"/>
    <property type="match status" value="1"/>
</dbReference>
<evidence type="ECO:0000259" key="13">
    <source>
        <dbReference type="PROSITE" id="PS51098"/>
    </source>
</evidence>
<keyword evidence="5" id="KW-0808">Transferase</keyword>
<organism evidence="15 16">
    <name type="scientific">Reinekea blandensis MED297</name>
    <dbReference type="NCBI Taxonomy" id="314283"/>
    <lineage>
        <taxon>Bacteria</taxon>
        <taxon>Pseudomonadati</taxon>
        <taxon>Pseudomonadota</taxon>
        <taxon>Gammaproteobacteria</taxon>
        <taxon>Oceanospirillales</taxon>
        <taxon>Saccharospirillaceae</taxon>
        <taxon>Reinekea</taxon>
    </lineage>
</organism>
<dbReference type="PROSITE" id="PS51103">
    <property type="entry name" value="PTS_EIIC_TYPE_1"/>
    <property type="match status" value="1"/>
</dbReference>
<dbReference type="GO" id="GO:0090563">
    <property type="term" value="F:protein-phosphocysteine-sugar phosphotransferase activity"/>
    <property type="evidence" value="ECO:0007669"/>
    <property type="project" value="TreeGrafter"/>
</dbReference>
<dbReference type="RefSeq" id="WP_008048537.1">
    <property type="nucleotide sequence ID" value="NZ_CH724155.1"/>
</dbReference>
<dbReference type="PROSITE" id="PS51098">
    <property type="entry name" value="PTS_EIIB_TYPE_1"/>
    <property type="match status" value="1"/>
</dbReference>
<feature type="transmembrane region" description="Helical" evidence="12">
    <location>
        <begin position="260"/>
        <end position="276"/>
    </location>
</feature>
<dbReference type="Proteomes" id="UP000005953">
    <property type="component" value="Unassembled WGS sequence"/>
</dbReference>
<proteinExistence type="predicted"/>
<dbReference type="HOGENOM" id="CLU_012312_1_0_6"/>
<dbReference type="NCBIfam" id="TIGR01998">
    <property type="entry name" value="PTS-II-BC-nag"/>
    <property type="match status" value="1"/>
</dbReference>
<reference evidence="15 16" key="1">
    <citation type="submission" date="2006-02" db="EMBL/GenBank/DDBJ databases">
        <authorList>
            <person name="Pinhassi J."/>
            <person name="Pedros-Alio C."/>
            <person name="Ferriera S."/>
            <person name="Johnson J."/>
            <person name="Kravitz S."/>
            <person name="Halpern A."/>
            <person name="Remington K."/>
            <person name="Beeson K."/>
            <person name="Tran B."/>
            <person name="Rogers Y.-H."/>
            <person name="Friedman R."/>
            <person name="Venter J.C."/>
        </authorList>
    </citation>
    <scope>NUCLEOTIDE SEQUENCE [LARGE SCALE GENOMIC DNA]</scope>
    <source>
        <strain evidence="15 16">MED297</strain>
    </source>
</reference>
<evidence type="ECO:0000256" key="3">
    <source>
        <dbReference type="ARBA" id="ARBA00022475"/>
    </source>
</evidence>
<keyword evidence="2" id="KW-0813">Transport</keyword>
<feature type="transmembrane region" description="Helical" evidence="12">
    <location>
        <begin position="226"/>
        <end position="248"/>
    </location>
</feature>
<dbReference type="EMBL" id="AAOE01000007">
    <property type="protein sequence ID" value="EAR09947.1"/>
    <property type="molecule type" value="Genomic_DNA"/>
</dbReference>
<dbReference type="FunFam" id="3.30.1360.60:FF:000001">
    <property type="entry name" value="PTS system glucose-specific IIBC component PtsG"/>
    <property type="match status" value="1"/>
</dbReference>
<dbReference type="OrthoDB" id="7571469at2"/>
<dbReference type="InterPro" id="IPR003352">
    <property type="entry name" value="PTS_EIIC"/>
</dbReference>
<evidence type="ECO:0000256" key="8">
    <source>
        <dbReference type="ARBA" id="ARBA00022777"/>
    </source>
</evidence>
<keyword evidence="10 12" id="KW-0472">Membrane</keyword>
<evidence type="ECO:0000256" key="10">
    <source>
        <dbReference type="ARBA" id="ARBA00023136"/>
    </source>
</evidence>
<dbReference type="PANTHER" id="PTHR30009:SF4">
    <property type="entry name" value="PTS SYSTEM N-ACETYLGLUCOSAMINE-SPECIFIC EIICBA COMPONENT"/>
    <property type="match status" value="1"/>
</dbReference>
<feature type="transmembrane region" description="Helical" evidence="12">
    <location>
        <begin position="71"/>
        <end position="90"/>
    </location>
</feature>
<feature type="transmembrane region" description="Helical" evidence="12">
    <location>
        <begin position="12"/>
        <end position="32"/>
    </location>
</feature>
<evidence type="ECO:0000313" key="16">
    <source>
        <dbReference type="Proteomes" id="UP000005953"/>
    </source>
</evidence>